<dbReference type="GO" id="GO:0008270">
    <property type="term" value="F:zinc ion binding"/>
    <property type="evidence" value="ECO:0007669"/>
    <property type="project" value="UniProtKB-KW"/>
</dbReference>
<dbReference type="SMART" id="SM00355">
    <property type="entry name" value="ZnF_C2H2"/>
    <property type="match status" value="3"/>
</dbReference>
<evidence type="ECO:0000256" key="5">
    <source>
        <dbReference type="ARBA" id="ARBA00022833"/>
    </source>
</evidence>
<evidence type="ECO:0000256" key="7">
    <source>
        <dbReference type="ARBA" id="ARBA00023125"/>
    </source>
</evidence>
<evidence type="ECO:0000256" key="8">
    <source>
        <dbReference type="ARBA" id="ARBA00023163"/>
    </source>
</evidence>
<evidence type="ECO:0000256" key="6">
    <source>
        <dbReference type="ARBA" id="ARBA00023015"/>
    </source>
</evidence>
<evidence type="ECO:0000256" key="1">
    <source>
        <dbReference type="ARBA" id="ARBA00004123"/>
    </source>
</evidence>
<dbReference type="FunFam" id="3.30.160.60:FF:000087">
    <property type="entry name" value="Zinc finger protein 354B"/>
    <property type="match status" value="1"/>
</dbReference>
<evidence type="ECO:0000256" key="4">
    <source>
        <dbReference type="ARBA" id="ARBA00022771"/>
    </source>
</evidence>
<evidence type="ECO:0000256" key="3">
    <source>
        <dbReference type="ARBA" id="ARBA00022737"/>
    </source>
</evidence>
<sequence length="211" mass="24810">MNFFIPNEVKREGIYLQHQLGPPLIHQQHHQLPQQSQHQLLGFPHPGMILPEGFIVKVKEEYTENYVRTVTKIPEVWWNQEQFIRTVKSPGKKERKYHDYNAVSEHQCDVCGKYFKDKYKLNYHVRIHVPELSHRCDVCGKVFAHQSTLHNHKRIHTACANYSDLNELTEHYASHHTAELTYRCQACGKSFAQANHLKIHKKNFCNSKSSN</sequence>
<dbReference type="VEuPathDB" id="VectorBase:ADIR005271"/>
<dbReference type="SUPFAM" id="SSF57667">
    <property type="entry name" value="beta-beta-alpha zinc fingers"/>
    <property type="match status" value="2"/>
</dbReference>
<evidence type="ECO:0000256" key="10">
    <source>
        <dbReference type="PROSITE-ProRule" id="PRU00042"/>
    </source>
</evidence>
<dbReference type="GO" id="GO:0000981">
    <property type="term" value="F:DNA-binding transcription factor activity, RNA polymerase II-specific"/>
    <property type="evidence" value="ECO:0007669"/>
    <property type="project" value="TreeGrafter"/>
</dbReference>
<evidence type="ECO:0000313" key="12">
    <source>
        <dbReference type="EnsemblMetazoa" id="ADIR005271-PA"/>
    </source>
</evidence>
<dbReference type="Gene3D" id="3.30.160.60">
    <property type="entry name" value="Classic Zinc Finger"/>
    <property type="match status" value="3"/>
</dbReference>
<evidence type="ECO:0000256" key="2">
    <source>
        <dbReference type="ARBA" id="ARBA00022723"/>
    </source>
</evidence>
<dbReference type="PROSITE" id="PS00028">
    <property type="entry name" value="ZINC_FINGER_C2H2_1"/>
    <property type="match status" value="1"/>
</dbReference>
<keyword evidence="6" id="KW-0805">Transcription regulation</keyword>
<proteinExistence type="predicted"/>
<keyword evidence="7" id="KW-0238">DNA-binding</keyword>
<dbReference type="Proteomes" id="UP000075884">
    <property type="component" value="Unassembled WGS sequence"/>
</dbReference>
<reference evidence="13" key="1">
    <citation type="submission" date="2013-03" db="EMBL/GenBank/DDBJ databases">
        <title>The Genome Sequence of Anopheles dirus WRAIR2.</title>
        <authorList>
            <consortium name="The Broad Institute Genomics Platform"/>
            <person name="Neafsey D.E."/>
            <person name="Walton C."/>
            <person name="Walker B."/>
            <person name="Young S.K."/>
            <person name="Zeng Q."/>
            <person name="Gargeya S."/>
            <person name="Fitzgerald M."/>
            <person name="Haas B."/>
            <person name="Abouelleil A."/>
            <person name="Allen A.W."/>
            <person name="Alvarado L."/>
            <person name="Arachchi H.M."/>
            <person name="Berlin A.M."/>
            <person name="Chapman S.B."/>
            <person name="Gainer-Dewar J."/>
            <person name="Goldberg J."/>
            <person name="Griggs A."/>
            <person name="Gujja S."/>
            <person name="Hansen M."/>
            <person name="Howarth C."/>
            <person name="Imamovic A."/>
            <person name="Ireland A."/>
            <person name="Larimer J."/>
            <person name="McCowan C."/>
            <person name="Murphy C."/>
            <person name="Pearson M."/>
            <person name="Poon T.W."/>
            <person name="Priest M."/>
            <person name="Roberts A."/>
            <person name="Saif S."/>
            <person name="Shea T."/>
            <person name="Sisk P."/>
            <person name="Sykes S."/>
            <person name="Wortman J."/>
            <person name="Nusbaum C."/>
            <person name="Birren B."/>
        </authorList>
    </citation>
    <scope>NUCLEOTIDE SEQUENCE [LARGE SCALE GENOMIC DNA]</scope>
    <source>
        <strain evidence="13">WRAIR2</strain>
    </source>
</reference>
<protein>
    <recommendedName>
        <fullName evidence="11">C2H2-type domain-containing protein</fullName>
    </recommendedName>
</protein>
<keyword evidence="13" id="KW-1185">Reference proteome</keyword>
<dbReference type="AlphaFoldDB" id="A0A182NCA7"/>
<organism evidence="12 13">
    <name type="scientific">Anopheles dirus</name>
    <dbReference type="NCBI Taxonomy" id="7168"/>
    <lineage>
        <taxon>Eukaryota</taxon>
        <taxon>Metazoa</taxon>
        <taxon>Ecdysozoa</taxon>
        <taxon>Arthropoda</taxon>
        <taxon>Hexapoda</taxon>
        <taxon>Insecta</taxon>
        <taxon>Pterygota</taxon>
        <taxon>Neoptera</taxon>
        <taxon>Endopterygota</taxon>
        <taxon>Diptera</taxon>
        <taxon>Nematocera</taxon>
        <taxon>Culicoidea</taxon>
        <taxon>Culicidae</taxon>
        <taxon>Anophelinae</taxon>
        <taxon>Anopheles</taxon>
    </lineage>
</organism>
<evidence type="ECO:0000256" key="9">
    <source>
        <dbReference type="ARBA" id="ARBA00023242"/>
    </source>
</evidence>
<keyword evidence="9" id="KW-0539">Nucleus</keyword>
<dbReference type="InterPro" id="IPR036236">
    <property type="entry name" value="Znf_C2H2_sf"/>
</dbReference>
<dbReference type="GO" id="GO:0003677">
    <property type="term" value="F:DNA binding"/>
    <property type="evidence" value="ECO:0007669"/>
    <property type="project" value="UniProtKB-KW"/>
</dbReference>
<dbReference type="STRING" id="7168.A0A182NCA7"/>
<dbReference type="PROSITE" id="PS50157">
    <property type="entry name" value="ZINC_FINGER_C2H2_2"/>
    <property type="match status" value="3"/>
</dbReference>
<feature type="domain" description="C2H2-type" evidence="11">
    <location>
        <begin position="182"/>
        <end position="209"/>
    </location>
</feature>
<accession>A0A182NCA7</accession>
<keyword evidence="5" id="KW-0862">Zinc</keyword>
<reference evidence="12" key="2">
    <citation type="submission" date="2020-05" db="UniProtKB">
        <authorList>
            <consortium name="EnsemblMetazoa"/>
        </authorList>
    </citation>
    <scope>IDENTIFICATION</scope>
    <source>
        <strain evidence="12">WRAIR2</strain>
    </source>
</reference>
<dbReference type="GO" id="GO:0005634">
    <property type="term" value="C:nucleus"/>
    <property type="evidence" value="ECO:0007669"/>
    <property type="project" value="UniProtKB-SubCell"/>
</dbReference>
<comment type="subcellular location">
    <subcellularLocation>
        <location evidence="1">Nucleus</location>
    </subcellularLocation>
</comment>
<dbReference type="FunFam" id="3.30.160.60:FF:000446">
    <property type="entry name" value="Zinc finger protein"/>
    <property type="match status" value="1"/>
</dbReference>
<keyword evidence="2" id="KW-0479">Metal-binding</keyword>
<dbReference type="InterPro" id="IPR013087">
    <property type="entry name" value="Znf_C2H2_type"/>
</dbReference>
<dbReference type="Pfam" id="PF00096">
    <property type="entry name" value="zf-C2H2"/>
    <property type="match status" value="3"/>
</dbReference>
<keyword evidence="4 10" id="KW-0863">Zinc-finger</keyword>
<dbReference type="PANTHER" id="PTHR24394">
    <property type="entry name" value="ZINC FINGER PROTEIN"/>
    <property type="match status" value="1"/>
</dbReference>
<name>A0A182NCA7_9DIPT</name>
<keyword evidence="8" id="KW-0804">Transcription</keyword>
<feature type="domain" description="C2H2-type" evidence="11">
    <location>
        <begin position="134"/>
        <end position="157"/>
    </location>
</feature>
<evidence type="ECO:0000259" key="11">
    <source>
        <dbReference type="PROSITE" id="PS50157"/>
    </source>
</evidence>
<evidence type="ECO:0000313" key="13">
    <source>
        <dbReference type="Proteomes" id="UP000075884"/>
    </source>
</evidence>
<dbReference type="EnsemblMetazoa" id="ADIR005271-RA">
    <property type="protein sequence ID" value="ADIR005271-PA"/>
    <property type="gene ID" value="ADIR005271"/>
</dbReference>
<dbReference type="PANTHER" id="PTHR24394:SF29">
    <property type="entry name" value="MYONEURIN"/>
    <property type="match status" value="1"/>
</dbReference>
<keyword evidence="3" id="KW-0677">Repeat</keyword>
<feature type="domain" description="C2H2-type" evidence="11">
    <location>
        <begin position="106"/>
        <end position="133"/>
    </location>
</feature>